<dbReference type="Gene3D" id="3.30.750.24">
    <property type="entry name" value="STAS domain"/>
    <property type="match status" value="1"/>
</dbReference>
<feature type="transmembrane region" description="Helical" evidence="5">
    <location>
        <begin position="214"/>
        <end position="235"/>
    </location>
</feature>
<feature type="domain" description="SLC26A/SulP transporter" evidence="6">
    <location>
        <begin position="201"/>
        <end position="347"/>
    </location>
</feature>
<organism evidence="7 8">
    <name type="scientific">Ramalina farinacea</name>
    <dbReference type="NCBI Taxonomy" id="258253"/>
    <lineage>
        <taxon>Eukaryota</taxon>
        <taxon>Fungi</taxon>
        <taxon>Dikarya</taxon>
        <taxon>Ascomycota</taxon>
        <taxon>Pezizomycotina</taxon>
        <taxon>Lecanoromycetes</taxon>
        <taxon>OSLEUM clade</taxon>
        <taxon>Lecanoromycetidae</taxon>
        <taxon>Lecanorales</taxon>
        <taxon>Lecanorineae</taxon>
        <taxon>Ramalinaceae</taxon>
        <taxon>Ramalina</taxon>
    </lineage>
</organism>
<dbReference type="Pfam" id="PF00916">
    <property type="entry name" value="Sulfate_transp"/>
    <property type="match status" value="1"/>
</dbReference>
<dbReference type="Proteomes" id="UP001161017">
    <property type="component" value="Unassembled WGS sequence"/>
</dbReference>
<protein>
    <recommendedName>
        <fullName evidence="6">SLC26A/SulP transporter domain-containing protein</fullName>
    </recommendedName>
</protein>
<evidence type="ECO:0000259" key="6">
    <source>
        <dbReference type="Pfam" id="PF00916"/>
    </source>
</evidence>
<evidence type="ECO:0000256" key="1">
    <source>
        <dbReference type="ARBA" id="ARBA00004141"/>
    </source>
</evidence>
<evidence type="ECO:0000256" key="2">
    <source>
        <dbReference type="ARBA" id="ARBA00022692"/>
    </source>
</evidence>
<dbReference type="InterPro" id="IPR036513">
    <property type="entry name" value="STAS_dom_sf"/>
</dbReference>
<accession>A0AA43QUS7</accession>
<sequence>MEALRSFRARKVLITPQRFNEALPAVLLGLLFNVLDAVSTGLLVFPSSGNTFKSLQIQAVSMYIMRYESALRQCQKIPNVRSSTMLSQVAMTLGGSLFPGALGAMLIEILPFLRGIGSDLQNALGDDSPALVPTVMVAYALTSFLIGIVFVSLGAFKAAATHRANALGMKELVGAGWLFGVTKSSDQESGIGHAWVYWTLFDFSKVEMHALKHAITNIVLLVVIGVLNLPIYVPALGSSLKIPVNMNHELVGQGVANLLAGVAGTVPNILQLSYSLFFTRAGGGRLEAAVVTILTFVFFLVSSLVIPYVPTVLASTLVLFLGIELTYEAVWESAKTLQCTEWLVVMTTIIASTFLGFAIGFGVGIGAAIVCYVFWVFGSIPSIEKQLKFEEHEMNGYQFLIIDLTDVCRLETSAVELLAREARAKIEKRSLVFCGCSLDSEVYADLRRGGLELNFGAQSIRRFCIGIMREDPLGFELRDDAVAWCKSQSGFGNAENPRSSTDFQEEDGQLNTTNYYAFSQLNTPTAQVIDSEEDAVRGFRELFGNRQLFHEFLSPIFGWPVSDTVTQLKARGGSIKSYQPGELMKAQGQ</sequence>
<feature type="transmembrane region" description="Helical" evidence="5">
    <location>
        <begin position="130"/>
        <end position="156"/>
    </location>
</feature>
<feature type="transmembrane region" description="Helical" evidence="5">
    <location>
        <begin position="342"/>
        <end position="375"/>
    </location>
</feature>
<evidence type="ECO:0000256" key="5">
    <source>
        <dbReference type="SAM" id="Phobius"/>
    </source>
</evidence>
<comment type="caution">
    <text evidence="7">The sequence shown here is derived from an EMBL/GenBank/DDBJ whole genome shotgun (WGS) entry which is preliminary data.</text>
</comment>
<proteinExistence type="predicted"/>
<dbReference type="EMBL" id="JAPUFD010000016">
    <property type="protein sequence ID" value="MDI1492084.1"/>
    <property type="molecule type" value="Genomic_DNA"/>
</dbReference>
<gene>
    <name evidence="7" type="ORF">OHK93_003296</name>
</gene>
<dbReference type="InterPro" id="IPR052706">
    <property type="entry name" value="Membrane-Transporter-like"/>
</dbReference>
<evidence type="ECO:0000256" key="4">
    <source>
        <dbReference type="ARBA" id="ARBA00023136"/>
    </source>
</evidence>
<reference evidence="7" key="1">
    <citation type="journal article" date="2023" name="Genome Biol. Evol.">
        <title>First Whole Genome Sequence and Flow Cytometry Genome Size Data for the Lichen-Forming Fungus Ramalina farinacea (Ascomycota).</title>
        <authorList>
            <person name="Llewellyn T."/>
            <person name="Mian S."/>
            <person name="Hill R."/>
            <person name="Leitch I.J."/>
            <person name="Gaya E."/>
        </authorList>
    </citation>
    <scope>NUCLEOTIDE SEQUENCE</scope>
    <source>
        <strain evidence="7">LIQ254RAFAR</strain>
    </source>
</reference>
<keyword evidence="2 5" id="KW-0812">Transmembrane</keyword>
<name>A0AA43QUS7_9LECA</name>
<dbReference type="AlphaFoldDB" id="A0AA43QUS7"/>
<dbReference type="InterPro" id="IPR011547">
    <property type="entry name" value="SLC26A/SulP_dom"/>
</dbReference>
<evidence type="ECO:0000256" key="3">
    <source>
        <dbReference type="ARBA" id="ARBA00022989"/>
    </source>
</evidence>
<feature type="transmembrane region" description="Helical" evidence="5">
    <location>
        <begin position="286"/>
        <end position="306"/>
    </location>
</feature>
<evidence type="ECO:0000313" key="8">
    <source>
        <dbReference type="Proteomes" id="UP001161017"/>
    </source>
</evidence>
<keyword evidence="8" id="KW-1185">Reference proteome</keyword>
<keyword evidence="4 5" id="KW-0472">Membrane</keyword>
<feature type="transmembrane region" description="Helical" evidence="5">
    <location>
        <begin position="255"/>
        <end position="274"/>
    </location>
</feature>
<dbReference type="PANTHER" id="PTHR43310">
    <property type="entry name" value="SULFATE TRANSPORTER YBAR-RELATED"/>
    <property type="match status" value="1"/>
</dbReference>
<dbReference type="PANTHER" id="PTHR43310:SF4">
    <property type="entry name" value="AFR304WP"/>
    <property type="match status" value="1"/>
</dbReference>
<feature type="transmembrane region" description="Helical" evidence="5">
    <location>
        <begin position="89"/>
        <end position="110"/>
    </location>
</feature>
<comment type="subcellular location">
    <subcellularLocation>
        <location evidence="1">Membrane</location>
        <topology evidence="1">Multi-pass membrane protein</topology>
    </subcellularLocation>
</comment>
<evidence type="ECO:0000313" key="7">
    <source>
        <dbReference type="EMBL" id="MDI1492084.1"/>
    </source>
</evidence>
<keyword evidence="3 5" id="KW-1133">Transmembrane helix</keyword>
<dbReference type="GO" id="GO:0016020">
    <property type="term" value="C:membrane"/>
    <property type="evidence" value="ECO:0007669"/>
    <property type="project" value="UniProtKB-SubCell"/>
</dbReference>